<keyword evidence="3" id="KW-1185">Reference proteome</keyword>
<dbReference type="PANTHER" id="PTHR34846:SF5">
    <property type="entry name" value="CARBOXYMUCONOLACTONE DECARBOXYLASE-LIKE DOMAIN-CONTAINING PROTEIN"/>
    <property type="match status" value="1"/>
</dbReference>
<dbReference type="RefSeq" id="WP_008734856.1">
    <property type="nucleotide sequence ID" value="NZ_CP004387.1"/>
</dbReference>
<evidence type="ECO:0000313" key="2">
    <source>
        <dbReference type="EMBL" id="AJD49897.1"/>
    </source>
</evidence>
<accession>A0A0B4XUF2</accession>
<proteinExistence type="predicted"/>
<dbReference type="InterPro" id="IPR029032">
    <property type="entry name" value="AhpD-like"/>
</dbReference>
<dbReference type="SUPFAM" id="SSF69118">
    <property type="entry name" value="AhpD-like"/>
    <property type="match status" value="1"/>
</dbReference>
<dbReference type="Gene3D" id="1.20.1290.10">
    <property type="entry name" value="AhpD-like"/>
    <property type="match status" value="1"/>
</dbReference>
<organism evidence="2 3">
    <name type="scientific">Isoalcanivorax pacificus W11-5</name>
    <dbReference type="NCBI Taxonomy" id="391936"/>
    <lineage>
        <taxon>Bacteria</taxon>
        <taxon>Pseudomonadati</taxon>
        <taxon>Pseudomonadota</taxon>
        <taxon>Gammaproteobacteria</taxon>
        <taxon>Oceanospirillales</taxon>
        <taxon>Alcanivoracaceae</taxon>
        <taxon>Isoalcanivorax</taxon>
    </lineage>
</organism>
<dbReference type="Proteomes" id="UP000006764">
    <property type="component" value="Chromosome"/>
</dbReference>
<protein>
    <recommendedName>
        <fullName evidence="1">Carboxymuconolactone decarboxylase-like domain-containing protein</fullName>
    </recommendedName>
</protein>
<reference evidence="2 3" key="1">
    <citation type="journal article" date="2012" name="J. Bacteriol.">
        <title>Genome sequence of an alkane-degrading bacterium, Alcanivorax pacificus type strain W11-5, isolated from deep sea sediment.</title>
        <authorList>
            <person name="Lai Q."/>
            <person name="Shao Z."/>
        </authorList>
    </citation>
    <scope>NUCLEOTIDE SEQUENCE [LARGE SCALE GENOMIC DNA]</scope>
    <source>
        <strain evidence="2 3">W11-5</strain>
    </source>
</reference>
<dbReference type="STRING" id="391936.S7S_17425"/>
<evidence type="ECO:0000313" key="3">
    <source>
        <dbReference type="Proteomes" id="UP000006764"/>
    </source>
</evidence>
<dbReference type="EMBL" id="CP004387">
    <property type="protein sequence ID" value="AJD49897.1"/>
    <property type="molecule type" value="Genomic_DNA"/>
</dbReference>
<dbReference type="GO" id="GO:0051920">
    <property type="term" value="F:peroxiredoxin activity"/>
    <property type="evidence" value="ECO:0007669"/>
    <property type="project" value="InterPro"/>
</dbReference>
<sequence length="210" mass="24050">MNTDLLQPEGGWAGPAQARLEVPPPSQRGLLFRTASRVSHLFDRPELPAVFPLLHRNPRLFWGWLFFASRLMPWGRLAAPARELLILRTAWLCRSRYEWGQHVEIAERVGVADRDILAVTRGPEAFSNTTLRTLIQACDELHQADCLSDDTWRQLQVRHNDSQLLEIMMLVGHYRMLAGVLISCGLPLEARMEDNLKAFYARIRALIQTD</sequence>
<dbReference type="Pfam" id="PF02627">
    <property type="entry name" value="CMD"/>
    <property type="match status" value="1"/>
</dbReference>
<name>A0A0B4XUF2_9GAMM</name>
<dbReference type="PANTHER" id="PTHR34846">
    <property type="entry name" value="4-CARBOXYMUCONOLACTONE DECARBOXYLASE FAMILY PROTEIN (AFU_ORTHOLOGUE AFUA_6G11590)"/>
    <property type="match status" value="1"/>
</dbReference>
<dbReference type="InterPro" id="IPR003779">
    <property type="entry name" value="CMD-like"/>
</dbReference>
<gene>
    <name evidence="2" type="ORF">S7S_17425</name>
</gene>
<dbReference type="OrthoDB" id="4704294at2"/>
<dbReference type="KEGG" id="apac:S7S_17425"/>
<dbReference type="HOGENOM" id="CLU_082760_2_1_6"/>
<dbReference type="AlphaFoldDB" id="A0A0B4XUF2"/>
<evidence type="ECO:0000259" key="1">
    <source>
        <dbReference type="Pfam" id="PF02627"/>
    </source>
</evidence>
<feature type="domain" description="Carboxymuconolactone decarboxylase-like" evidence="1">
    <location>
        <begin position="58"/>
        <end position="125"/>
    </location>
</feature>